<keyword evidence="1" id="KW-0805">Transcription regulation</keyword>
<comment type="caution">
    <text evidence="5">The sequence shown here is derived from an EMBL/GenBank/DDBJ whole genome shotgun (WGS) entry which is preliminary data.</text>
</comment>
<name>A0A7K0DUI5_9NOCA</name>
<dbReference type="InterPro" id="IPR009057">
    <property type="entry name" value="Homeodomain-like_sf"/>
</dbReference>
<dbReference type="InterPro" id="IPR032687">
    <property type="entry name" value="AraC-type_N"/>
</dbReference>
<feature type="domain" description="HTH araC/xylS-type" evidence="4">
    <location>
        <begin position="264"/>
        <end position="343"/>
    </location>
</feature>
<accession>A0A7K0DUI5</accession>
<dbReference type="Gene3D" id="1.10.10.60">
    <property type="entry name" value="Homeodomain-like"/>
    <property type="match status" value="1"/>
</dbReference>
<dbReference type="PANTHER" id="PTHR47894:SF1">
    <property type="entry name" value="HTH-TYPE TRANSCRIPTIONAL REGULATOR VQSM"/>
    <property type="match status" value="1"/>
</dbReference>
<evidence type="ECO:0000256" key="1">
    <source>
        <dbReference type="ARBA" id="ARBA00023015"/>
    </source>
</evidence>
<dbReference type="PANTHER" id="PTHR47894">
    <property type="entry name" value="HTH-TYPE TRANSCRIPTIONAL REGULATOR GADX"/>
    <property type="match status" value="1"/>
</dbReference>
<evidence type="ECO:0000313" key="5">
    <source>
        <dbReference type="EMBL" id="MQY29421.1"/>
    </source>
</evidence>
<evidence type="ECO:0000259" key="4">
    <source>
        <dbReference type="PROSITE" id="PS01124"/>
    </source>
</evidence>
<keyword evidence="2" id="KW-0238">DNA-binding</keyword>
<dbReference type="GO" id="GO:0000976">
    <property type="term" value="F:transcription cis-regulatory region binding"/>
    <property type="evidence" value="ECO:0007669"/>
    <property type="project" value="TreeGrafter"/>
</dbReference>
<gene>
    <name evidence="5" type="ORF">NRB56_50110</name>
</gene>
<dbReference type="Proteomes" id="UP000431401">
    <property type="component" value="Unassembled WGS sequence"/>
</dbReference>
<dbReference type="GO" id="GO:0005829">
    <property type="term" value="C:cytosol"/>
    <property type="evidence" value="ECO:0007669"/>
    <property type="project" value="TreeGrafter"/>
</dbReference>
<reference evidence="5 6" key="1">
    <citation type="submission" date="2019-10" db="EMBL/GenBank/DDBJ databases">
        <title>Nocardia macrotermitis sp. nov. and Nocardia aurantia sp. nov., isolated from the gut of fungus growing-termite Macrotermes natalensis.</title>
        <authorList>
            <person name="Benndorf R."/>
            <person name="Schwitalla J."/>
            <person name="Martin K."/>
            <person name="De Beer W."/>
            <person name="Kaster A.-K."/>
            <person name="Vollmers J."/>
            <person name="Poulsen M."/>
            <person name="Beemelmanns C."/>
        </authorList>
    </citation>
    <scope>NUCLEOTIDE SEQUENCE [LARGE SCALE GENOMIC DNA]</scope>
    <source>
        <strain evidence="5 6">RB56</strain>
    </source>
</reference>
<evidence type="ECO:0000313" key="6">
    <source>
        <dbReference type="Proteomes" id="UP000431401"/>
    </source>
</evidence>
<dbReference type="GO" id="GO:0003700">
    <property type="term" value="F:DNA-binding transcription factor activity"/>
    <property type="evidence" value="ECO:0007669"/>
    <property type="project" value="InterPro"/>
</dbReference>
<dbReference type="AlphaFoldDB" id="A0A7K0DUI5"/>
<dbReference type="OrthoDB" id="5241536at2"/>
<dbReference type="PROSITE" id="PS01124">
    <property type="entry name" value="HTH_ARAC_FAMILY_2"/>
    <property type="match status" value="1"/>
</dbReference>
<dbReference type="Pfam" id="PF12833">
    <property type="entry name" value="HTH_18"/>
    <property type="match status" value="1"/>
</dbReference>
<evidence type="ECO:0000256" key="2">
    <source>
        <dbReference type="ARBA" id="ARBA00023125"/>
    </source>
</evidence>
<dbReference type="SMART" id="SM00342">
    <property type="entry name" value="HTH_ARAC"/>
    <property type="match status" value="1"/>
</dbReference>
<sequence>MGRMDDAGALDRSARSRSVSGAALLVDFAESRGLTAETILRDTGIHPNRLRDDDVGITYGQEITLLRNVVHGVHDEPGLGLMAGMMCHPTRLGVLGFAIMTSPTMRHAAEVGLRYGDSWVTYGTHRFELRGAEYRITRDDSMVPPDLRRFALEHDFAAIATVTQDMMQTRLPLVRARVTIEAHPIYEMFATLLGVDRLDFGAEQSALIGRASTLDQPLPQGSAATARFYEQQCADILQRRRGRVGMSDRVRQLLIRRGGVADQNRIAADLDLSVRTLRRRLADEGTTYRELSNETIGMLAEELLTAGLTVEHVATRLGYSSVSAFAAAFRTWKGQSPGHFARLHRGRVTSGV</sequence>
<proteinExistence type="predicted"/>
<dbReference type="EMBL" id="WEGI01000011">
    <property type="protein sequence ID" value="MQY29421.1"/>
    <property type="molecule type" value="Genomic_DNA"/>
</dbReference>
<protein>
    <submittedName>
        <fullName evidence="5">Putative HTH-type transcriptional regulator</fullName>
    </submittedName>
</protein>
<dbReference type="Pfam" id="PF12625">
    <property type="entry name" value="Arabinose_bd"/>
    <property type="match status" value="1"/>
</dbReference>
<dbReference type="InterPro" id="IPR018060">
    <property type="entry name" value="HTH_AraC"/>
</dbReference>
<organism evidence="5 6">
    <name type="scientific">Nocardia aurantia</name>
    <dbReference type="NCBI Taxonomy" id="2585199"/>
    <lineage>
        <taxon>Bacteria</taxon>
        <taxon>Bacillati</taxon>
        <taxon>Actinomycetota</taxon>
        <taxon>Actinomycetes</taxon>
        <taxon>Mycobacteriales</taxon>
        <taxon>Nocardiaceae</taxon>
        <taxon>Nocardia</taxon>
    </lineage>
</organism>
<keyword evidence="6" id="KW-1185">Reference proteome</keyword>
<evidence type="ECO:0000256" key="3">
    <source>
        <dbReference type="ARBA" id="ARBA00023163"/>
    </source>
</evidence>
<keyword evidence="3" id="KW-0804">Transcription</keyword>
<dbReference type="SUPFAM" id="SSF46689">
    <property type="entry name" value="Homeodomain-like"/>
    <property type="match status" value="1"/>
</dbReference>